<evidence type="ECO:0000313" key="2">
    <source>
        <dbReference type="EMBL" id="CAA9210367.1"/>
    </source>
</evidence>
<dbReference type="SUPFAM" id="SSF51556">
    <property type="entry name" value="Metallo-dependent hydrolases"/>
    <property type="match status" value="1"/>
</dbReference>
<protein>
    <submittedName>
        <fullName evidence="2">N-acyl-D-amino-acid deacylase</fullName>
        <ecNumber evidence="2">3.5.1.81</ecNumber>
    </submittedName>
</protein>
<dbReference type="AlphaFoldDB" id="A0A6J4H0U6"/>
<dbReference type="PANTHER" id="PTHR11647:SF1">
    <property type="entry name" value="COLLAPSIN RESPONSE MEDIATOR PROTEIN"/>
    <property type="match status" value="1"/>
</dbReference>
<evidence type="ECO:0000259" key="1">
    <source>
        <dbReference type="Pfam" id="PF07969"/>
    </source>
</evidence>
<dbReference type="InterPro" id="IPR013108">
    <property type="entry name" value="Amidohydro_3"/>
</dbReference>
<reference evidence="2" key="1">
    <citation type="submission" date="2020-02" db="EMBL/GenBank/DDBJ databases">
        <authorList>
            <person name="Meier V. D."/>
        </authorList>
    </citation>
    <scope>NUCLEOTIDE SEQUENCE</scope>
    <source>
        <strain evidence="2">AVDCRST_MAG77</strain>
    </source>
</reference>
<dbReference type="PANTHER" id="PTHR11647">
    <property type="entry name" value="HYDRANTOINASE/DIHYDROPYRIMIDINASE FAMILY MEMBER"/>
    <property type="match status" value="1"/>
</dbReference>
<dbReference type="InterPro" id="IPR011059">
    <property type="entry name" value="Metal-dep_hydrolase_composite"/>
</dbReference>
<dbReference type="CDD" id="cd01297">
    <property type="entry name" value="D-aminoacylase"/>
    <property type="match status" value="1"/>
</dbReference>
<dbReference type="Gene3D" id="2.30.40.10">
    <property type="entry name" value="Urease, subunit C, domain 1"/>
    <property type="match status" value="1"/>
</dbReference>
<dbReference type="Gene3D" id="3.20.20.140">
    <property type="entry name" value="Metal-dependent hydrolases"/>
    <property type="match status" value="1"/>
</dbReference>
<dbReference type="EC" id="3.5.1.81" evidence="2"/>
<dbReference type="Pfam" id="PF07969">
    <property type="entry name" value="Amidohydro_3"/>
    <property type="match status" value="1"/>
</dbReference>
<dbReference type="GO" id="GO:0047420">
    <property type="term" value="F:N-acyl-D-amino-acid deacylase activity"/>
    <property type="evidence" value="ECO:0007669"/>
    <property type="project" value="UniProtKB-EC"/>
</dbReference>
<dbReference type="Gene3D" id="3.30.1490.130">
    <property type="entry name" value="D-aminoacylase. Domain 3"/>
    <property type="match status" value="1"/>
</dbReference>
<name>A0A6J4H0U6_9CHLR</name>
<feature type="domain" description="Amidohydrolase 3" evidence="1">
    <location>
        <begin position="48"/>
        <end position="507"/>
    </location>
</feature>
<dbReference type="SUPFAM" id="SSF51338">
    <property type="entry name" value="Composite domain of metallo-dependent hydrolases"/>
    <property type="match status" value="1"/>
</dbReference>
<dbReference type="InterPro" id="IPR050378">
    <property type="entry name" value="Metallo-dep_Hydrolases_sf"/>
</dbReference>
<sequence length="527" mass="57119">MPTFDLVIASGSVVDGSGAPAYRADVGVLNGHIEAIGDLSAAQAAERFDASGCIVSPGFIDPHTHSDLPLLVNPEAHSKVRQGVTTEVIGNCGSSPAPILGPYAEEIRTRVTTAYLQPDWRTYGDYLDRLRGVSPSLNVVPLAGHVTLRTAAMGVAQRPPSTEELDRMREHLVEALDAGAFGMSSGLMTPPSSYADTEELVTLAETLHQHDALYFSHIRGEGNTLFRAAAEAIEVGERAGVPVQIAHHKAAFRSNWGRMPQVTQLSEWAVDRGVDVRFDVYPYTAGSAGLTQLLPDWSHEGGRTALLGRLHDAATCSRVREDVLAFGREWDRIYVTTVHTEANKPLEGKTLAEVAEQRRVEPVDALFALLVEEDARAGMLHFIMADSDVEHVLKHPLSMMGSDGSSLAVEGPLSAGRPHPRSYGCFARVLGHYVREKQLLSLEQAVHKMSGAPAQRLGLRRKGLLRYGMDADVAVFDPTTVIDAATYALPHRYAEGFRCVVVNGHVTVRDGEHTGARAGSVLRRQDR</sequence>
<gene>
    <name evidence="2" type="ORF">AVDCRST_MAG77-2020</name>
</gene>
<dbReference type="InterPro" id="IPR032466">
    <property type="entry name" value="Metal_Hydrolase"/>
</dbReference>
<proteinExistence type="predicted"/>
<accession>A0A6J4H0U6</accession>
<organism evidence="2">
    <name type="scientific">uncultured Chloroflexota bacterium</name>
    <dbReference type="NCBI Taxonomy" id="166587"/>
    <lineage>
        <taxon>Bacteria</taxon>
        <taxon>Bacillati</taxon>
        <taxon>Chloroflexota</taxon>
        <taxon>environmental samples</taxon>
    </lineage>
</organism>
<keyword evidence="2" id="KW-0378">Hydrolase</keyword>
<dbReference type="EMBL" id="CADCTC010000001">
    <property type="protein sequence ID" value="CAA9210367.1"/>
    <property type="molecule type" value="Genomic_DNA"/>
</dbReference>
<dbReference type="InterPro" id="IPR023100">
    <property type="entry name" value="D-aminoacylase_insert_dom_sf"/>
</dbReference>